<feature type="region of interest" description="Disordered" evidence="1">
    <location>
        <begin position="64"/>
        <end position="115"/>
    </location>
</feature>
<gene>
    <name evidence="3" type="ORF">PGT21_034487</name>
    <name evidence="4" type="ORF">PGTUg99_018164</name>
</gene>
<feature type="compositionally biased region" description="Low complexity" evidence="1">
    <location>
        <begin position="92"/>
        <end position="111"/>
    </location>
</feature>
<keyword evidence="5" id="KW-1185">Reference proteome</keyword>
<feature type="signal peptide" evidence="2">
    <location>
        <begin position="1"/>
        <end position="22"/>
    </location>
</feature>
<keyword evidence="2" id="KW-0732">Signal</keyword>
<evidence type="ECO:0000313" key="5">
    <source>
        <dbReference type="Proteomes" id="UP000324748"/>
    </source>
</evidence>
<comment type="caution">
    <text evidence="3">The sequence shown here is derived from an EMBL/GenBank/DDBJ whole genome shotgun (WGS) entry which is preliminary data.</text>
</comment>
<dbReference type="EMBL" id="VSWC01000066">
    <property type="protein sequence ID" value="KAA1098381.1"/>
    <property type="molecule type" value="Genomic_DNA"/>
</dbReference>
<accession>A0A5B0PAM6</accession>
<name>A0A5B0PAM6_PUCGR</name>
<evidence type="ECO:0000313" key="3">
    <source>
        <dbReference type="EMBL" id="KAA1098381.1"/>
    </source>
</evidence>
<evidence type="ECO:0000256" key="2">
    <source>
        <dbReference type="SAM" id="SignalP"/>
    </source>
</evidence>
<reference evidence="5 6" key="1">
    <citation type="submission" date="2019-05" db="EMBL/GenBank/DDBJ databases">
        <title>Emergence of the Ug99 lineage of the wheat stem rust pathogen through somatic hybridization.</title>
        <authorList>
            <person name="Li F."/>
            <person name="Upadhyaya N.M."/>
            <person name="Sperschneider J."/>
            <person name="Matny O."/>
            <person name="Nguyen-Phuc H."/>
            <person name="Mago R."/>
            <person name="Raley C."/>
            <person name="Miller M.E."/>
            <person name="Silverstein K.A.T."/>
            <person name="Henningsen E."/>
            <person name="Hirsch C.D."/>
            <person name="Visser B."/>
            <person name="Pretorius Z.A."/>
            <person name="Steffenson B.J."/>
            <person name="Schwessinger B."/>
            <person name="Dodds P.N."/>
            <person name="Figueroa M."/>
        </authorList>
    </citation>
    <scope>NUCLEOTIDE SEQUENCE [LARGE SCALE GENOMIC DNA]</scope>
    <source>
        <strain evidence="3">21-0</strain>
        <strain evidence="4 6">Ug99</strain>
    </source>
</reference>
<evidence type="ECO:0000313" key="6">
    <source>
        <dbReference type="Proteomes" id="UP000325313"/>
    </source>
</evidence>
<dbReference type="Proteomes" id="UP000324748">
    <property type="component" value="Unassembled WGS sequence"/>
</dbReference>
<feature type="region of interest" description="Disordered" evidence="1">
    <location>
        <begin position="155"/>
        <end position="177"/>
    </location>
</feature>
<feature type="chain" id="PRO_5036137724" evidence="2">
    <location>
        <begin position="23"/>
        <end position="479"/>
    </location>
</feature>
<protein>
    <submittedName>
        <fullName evidence="3">Uncharacterized protein</fullName>
    </submittedName>
</protein>
<feature type="compositionally biased region" description="Polar residues" evidence="1">
    <location>
        <begin position="71"/>
        <end position="90"/>
    </location>
</feature>
<proteinExistence type="predicted"/>
<organism evidence="3 5">
    <name type="scientific">Puccinia graminis f. sp. tritici</name>
    <dbReference type="NCBI Taxonomy" id="56615"/>
    <lineage>
        <taxon>Eukaryota</taxon>
        <taxon>Fungi</taxon>
        <taxon>Dikarya</taxon>
        <taxon>Basidiomycota</taxon>
        <taxon>Pucciniomycotina</taxon>
        <taxon>Pucciniomycetes</taxon>
        <taxon>Pucciniales</taxon>
        <taxon>Pucciniaceae</taxon>
        <taxon>Puccinia</taxon>
    </lineage>
</organism>
<evidence type="ECO:0000313" key="4">
    <source>
        <dbReference type="EMBL" id="KAA1125654.1"/>
    </source>
</evidence>
<dbReference type="Proteomes" id="UP000325313">
    <property type="component" value="Unassembled WGS sequence"/>
</dbReference>
<dbReference type="AlphaFoldDB" id="A0A5B0PAM6"/>
<evidence type="ECO:0000256" key="1">
    <source>
        <dbReference type="SAM" id="MobiDB-lite"/>
    </source>
</evidence>
<dbReference type="OrthoDB" id="2508918at2759"/>
<dbReference type="EMBL" id="VDEP01000176">
    <property type="protein sequence ID" value="KAA1125654.1"/>
    <property type="molecule type" value="Genomic_DNA"/>
</dbReference>
<sequence length="479" mass="53715">MTRIRLTLILGLVLCHSKLTITMTNEATSSLIHSPAHDMDLKMFENLDDIADCNLLVPSNKPRLSDEHTHSINLDSDNPNSNEFIESCSSGVYDGSTSSKSDSSSSYSVGSAFTDKDTHDAVNSYRQIPLPLLKEEGGQPQGSKVDHQAQFESLPTAKPKPSSQRHAASDSAPVTWESSTQLMKGHLPQAQVSVNTQRPDDLKKAFFLQRAQPMNRKRKMPVQVYTDNDKLLEDLIIYSQNLIQSQSTKDRDALRVVQDQIDAKQDEIAQLQARSLSKASRVKLGRLLVQKPDLEISEREIYIFQESPDSQSVTIRLLAHNEKKGPKHRAKKLVTRINYIAQYLDGFDHLFSLLGLDERHERPGSGSEPAGEREVLKWFYELIFVDTQDHPPLMGPAELSLPLSEEQQKKYSPAQMILHKAFTQESELTSAQAAAVALKLRMEFDQPQSPMSLDKLVSKASSLVSNIHPVKRFQKEPVP</sequence>